<dbReference type="NCBIfam" id="NF004363">
    <property type="entry name" value="PRK05738.2-4"/>
    <property type="match status" value="1"/>
</dbReference>
<protein>
    <recommendedName>
        <fullName evidence="4">Large ribosomal subunit protein uL23</fullName>
    </recommendedName>
</protein>
<keyword evidence="3 4" id="KW-0687">Ribonucleoprotein</keyword>
<proteinExistence type="inferred from homology"/>
<dbReference type="GO" id="GO:0019843">
    <property type="term" value="F:rRNA binding"/>
    <property type="evidence" value="ECO:0007669"/>
    <property type="project" value="UniProtKB-UniRule"/>
</dbReference>
<feature type="region of interest" description="Disordered" evidence="5">
    <location>
        <begin position="1"/>
        <end position="38"/>
    </location>
</feature>
<feature type="compositionally biased region" description="Basic and acidic residues" evidence="5">
    <location>
        <begin position="1"/>
        <end position="17"/>
    </location>
</feature>
<dbReference type="GO" id="GO:0003735">
    <property type="term" value="F:structural constituent of ribosome"/>
    <property type="evidence" value="ECO:0007669"/>
    <property type="project" value="InterPro"/>
</dbReference>
<dbReference type="GO" id="GO:0006412">
    <property type="term" value="P:translation"/>
    <property type="evidence" value="ECO:0007669"/>
    <property type="project" value="UniProtKB-UniRule"/>
</dbReference>
<evidence type="ECO:0000256" key="5">
    <source>
        <dbReference type="SAM" id="MobiDB-lite"/>
    </source>
</evidence>
<dbReference type="GO" id="GO:0005840">
    <property type="term" value="C:ribosome"/>
    <property type="evidence" value="ECO:0007669"/>
    <property type="project" value="UniProtKB-KW"/>
</dbReference>
<gene>
    <name evidence="4" type="primary">rplW</name>
    <name evidence="6" type="ORF">UY77_C0001G0037</name>
</gene>
<dbReference type="InterPro" id="IPR012677">
    <property type="entry name" value="Nucleotide-bd_a/b_plait_sf"/>
</dbReference>
<keyword evidence="2 4" id="KW-0689">Ribosomal protein</keyword>
<dbReference type="Pfam" id="PF00276">
    <property type="entry name" value="Ribosomal_L23"/>
    <property type="match status" value="1"/>
</dbReference>
<evidence type="ECO:0000313" key="7">
    <source>
        <dbReference type="Proteomes" id="UP000034711"/>
    </source>
</evidence>
<evidence type="ECO:0000256" key="1">
    <source>
        <dbReference type="ARBA" id="ARBA00006700"/>
    </source>
</evidence>
<dbReference type="HAMAP" id="MF_01369_B">
    <property type="entry name" value="Ribosomal_uL23_B"/>
    <property type="match status" value="1"/>
</dbReference>
<dbReference type="Proteomes" id="UP000034711">
    <property type="component" value="Unassembled WGS sequence"/>
</dbReference>
<keyword evidence="4" id="KW-0699">rRNA-binding</keyword>
<dbReference type="AlphaFoldDB" id="A0A0G1ZY27"/>
<dbReference type="InterPro" id="IPR012678">
    <property type="entry name" value="Ribosomal_uL23/eL15/eS24_sf"/>
</dbReference>
<dbReference type="Gene3D" id="3.30.70.330">
    <property type="match status" value="1"/>
</dbReference>
<sequence>MAFFDRFKSKKEKELKGEAPASSSPKVKETATKKESKKKSFAIPIELTHILVKPLVTEKAAHLASLGQYCFVVSSDSTRIQVRAAVKAIYGVTPSEVNIQRVRGKVVRFGRMSGQRRAWKKAIVTLPPGKKIDVYEGV</sequence>
<evidence type="ECO:0000256" key="3">
    <source>
        <dbReference type="ARBA" id="ARBA00023274"/>
    </source>
</evidence>
<dbReference type="SUPFAM" id="SSF54189">
    <property type="entry name" value="Ribosomal proteins S24e, L23 and L15e"/>
    <property type="match status" value="1"/>
</dbReference>
<dbReference type="GO" id="GO:1990904">
    <property type="term" value="C:ribonucleoprotein complex"/>
    <property type="evidence" value="ECO:0007669"/>
    <property type="project" value="UniProtKB-KW"/>
</dbReference>
<dbReference type="EMBL" id="LCRI01000001">
    <property type="protein sequence ID" value="KKW33342.1"/>
    <property type="molecule type" value="Genomic_DNA"/>
</dbReference>
<organism evidence="6 7">
    <name type="scientific">Candidatus Uhrbacteria bacterium GW2011_GWA2_53_10</name>
    <dbReference type="NCBI Taxonomy" id="1618980"/>
    <lineage>
        <taxon>Bacteria</taxon>
        <taxon>Candidatus Uhriibacteriota</taxon>
    </lineage>
</organism>
<comment type="subunit">
    <text evidence="4">Part of the 50S ribosomal subunit. Contacts protein L29, and trigger factor when it is bound to the ribosome.</text>
</comment>
<dbReference type="PANTHER" id="PTHR11620">
    <property type="entry name" value="60S RIBOSOMAL PROTEIN L23A"/>
    <property type="match status" value="1"/>
</dbReference>
<reference evidence="6 7" key="1">
    <citation type="journal article" date="2015" name="Nature">
        <title>rRNA introns, odd ribosomes, and small enigmatic genomes across a large radiation of phyla.</title>
        <authorList>
            <person name="Brown C.T."/>
            <person name="Hug L.A."/>
            <person name="Thomas B.C."/>
            <person name="Sharon I."/>
            <person name="Castelle C.J."/>
            <person name="Singh A."/>
            <person name="Wilkins M.J."/>
            <person name="Williams K.H."/>
            <person name="Banfield J.F."/>
        </authorList>
    </citation>
    <scope>NUCLEOTIDE SEQUENCE [LARGE SCALE GENOMIC DNA]</scope>
</reference>
<evidence type="ECO:0000256" key="4">
    <source>
        <dbReference type="HAMAP-Rule" id="MF_01369"/>
    </source>
</evidence>
<comment type="similarity">
    <text evidence="1 4">Belongs to the universal ribosomal protein uL23 family.</text>
</comment>
<comment type="function">
    <text evidence="4">One of the early assembly proteins it binds 23S rRNA. One of the proteins that surrounds the polypeptide exit tunnel on the outside of the ribosome. Forms the main docking site for trigger factor binding to the ribosome.</text>
</comment>
<accession>A0A0G1ZY27</accession>
<evidence type="ECO:0000256" key="2">
    <source>
        <dbReference type="ARBA" id="ARBA00022980"/>
    </source>
</evidence>
<evidence type="ECO:0000313" key="6">
    <source>
        <dbReference type="EMBL" id="KKW33342.1"/>
    </source>
</evidence>
<name>A0A0G1ZY27_9BACT</name>
<dbReference type="InterPro" id="IPR013025">
    <property type="entry name" value="Ribosomal_uL23-like"/>
</dbReference>
<keyword evidence="4" id="KW-0694">RNA-binding</keyword>
<comment type="caution">
    <text evidence="6">The sequence shown here is derived from an EMBL/GenBank/DDBJ whole genome shotgun (WGS) entry which is preliminary data.</text>
</comment>